<dbReference type="InterPro" id="IPR003660">
    <property type="entry name" value="HAMP_dom"/>
</dbReference>
<keyword evidence="6" id="KW-0808">Transferase</keyword>
<dbReference type="FunFam" id="3.30.565.10:FF:000006">
    <property type="entry name" value="Sensor histidine kinase WalK"/>
    <property type="match status" value="1"/>
</dbReference>
<dbReference type="SMART" id="SM00304">
    <property type="entry name" value="HAMP"/>
    <property type="match status" value="1"/>
</dbReference>
<feature type="domain" description="HAMP" evidence="15">
    <location>
        <begin position="221"/>
        <end position="282"/>
    </location>
</feature>
<dbReference type="PROSITE" id="PS50109">
    <property type="entry name" value="HIS_KIN"/>
    <property type="match status" value="1"/>
</dbReference>
<evidence type="ECO:0000256" key="6">
    <source>
        <dbReference type="ARBA" id="ARBA00022679"/>
    </source>
</evidence>
<dbReference type="Gene3D" id="3.30.565.10">
    <property type="entry name" value="Histidine kinase-like ATPase, C-terminal domain"/>
    <property type="match status" value="1"/>
</dbReference>
<feature type="domain" description="Histidine kinase" evidence="14">
    <location>
        <begin position="297"/>
        <end position="511"/>
    </location>
</feature>
<evidence type="ECO:0000256" key="4">
    <source>
        <dbReference type="ARBA" id="ARBA00012438"/>
    </source>
</evidence>
<comment type="subcellular location">
    <subcellularLocation>
        <location evidence="3">Cell membrane</location>
    </subcellularLocation>
</comment>
<dbReference type="SUPFAM" id="SSF47384">
    <property type="entry name" value="Homodimeric domain of signal transducing histidine kinase"/>
    <property type="match status" value="1"/>
</dbReference>
<feature type="compositionally biased region" description="Basic and acidic residues" evidence="12">
    <location>
        <begin position="97"/>
        <end position="115"/>
    </location>
</feature>
<dbReference type="SMART" id="SM00388">
    <property type="entry name" value="HisKA"/>
    <property type="match status" value="1"/>
</dbReference>
<evidence type="ECO:0000256" key="2">
    <source>
        <dbReference type="ARBA" id="ARBA00001968"/>
    </source>
</evidence>
<reference evidence="16 17" key="1">
    <citation type="submission" date="2018-11" db="EMBL/GenBank/DDBJ databases">
        <title>Genomes From Bacteria Associated with the Canine Oral Cavity: a Test Case for Automated Genome-Based Taxonomic Assignment.</title>
        <authorList>
            <person name="Coil D.A."/>
            <person name="Jospin G."/>
            <person name="Darling A.E."/>
            <person name="Wallis C."/>
            <person name="Davis I.J."/>
            <person name="Harris S."/>
            <person name="Eisen J.A."/>
            <person name="Holcombe L.J."/>
            <person name="O'Flynn C."/>
        </authorList>
    </citation>
    <scope>NUCLEOTIDE SEQUENCE [LARGE SCALE GENOMIC DNA]</scope>
    <source>
        <strain evidence="16 17">OH770</strain>
    </source>
</reference>
<feature type="region of interest" description="Disordered" evidence="12">
    <location>
        <begin position="1"/>
        <end position="20"/>
    </location>
</feature>
<dbReference type="InterPro" id="IPR003661">
    <property type="entry name" value="HisK_dim/P_dom"/>
</dbReference>
<protein>
    <recommendedName>
        <fullName evidence="4">histidine kinase</fullName>
        <ecNumber evidence="4">2.7.13.3</ecNumber>
    </recommendedName>
</protein>
<dbReference type="Pfam" id="PF00512">
    <property type="entry name" value="HisKA"/>
    <property type="match status" value="1"/>
</dbReference>
<dbReference type="InterPro" id="IPR036097">
    <property type="entry name" value="HisK_dim/P_sf"/>
</dbReference>
<dbReference type="PRINTS" id="PR00344">
    <property type="entry name" value="BCTRLSENSOR"/>
</dbReference>
<dbReference type="GO" id="GO:0005886">
    <property type="term" value="C:plasma membrane"/>
    <property type="evidence" value="ECO:0007669"/>
    <property type="project" value="UniProtKB-SubCell"/>
</dbReference>
<feature type="transmembrane region" description="Helical" evidence="13">
    <location>
        <begin position="193"/>
        <end position="214"/>
    </location>
</feature>
<keyword evidence="11 13" id="KW-0472">Membrane</keyword>
<dbReference type="EMBL" id="RQZF01000005">
    <property type="protein sequence ID" value="RRC95288.1"/>
    <property type="molecule type" value="Genomic_DNA"/>
</dbReference>
<dbReference type="GO" id="GO:0005509">
    <property type="term" value="F:calcium ion binding"/>
    <property type="evidence" value="ECO:0007669"/>
    <property type="project" value="UniProtKB-ARBA"/>
</dbReference>
<dbReference type="InterPro" id="IPR004358">
    <property type="entry name" value="Sig_transdc_His_kin-like_C"/>
</dbReference>
<dbReference type="Gene3D" id="1.10.287.130">
    <property type="match status" value="1"/>
</dbReference>
<evidence type="ECO:0000256" key="11">
    <source>
        <dbReference type="ARBA" id="ARBA00023136"/>
    </source>
</evidence>
<keyword evidence="17" id="KW-1185">Reference proteome</keyword>
<comment type="cofactor">
    <cofactor evidence="2">
        <name>a divalent metal cation</name>
        <dbReference type="ChEBI" id="CHEBI:60240"/>
    </cofactor>
</comment>
<dbReference type="FunFam" id="1.10.287.130:FF:000001">
    <property type="entry name" value="Two-component sensor histidine kinase"/>
    <property type="match status" value="1"/>
</dbReference>
<dbReference type="InterPro" id="IPR003594">
    <property type="entry name" value="HATPase_dom"/>
</dbReference>
<dbReference type="SMART" id="SM00387">
    <property type="entry name" value="HATPase_c"/>
    <property type="match status" value="1"/>
</dbReference>
<evidence type="ECO:0000259" key="15">
    <source>
        <dbReference type="PROSITE" id="PS50885"/>
    </source>
</evidence>
<dbReference type="Proteomes" id="UP000280444">
    <property type="component" value="Unassembled WGS sequence"/>
</dbReference>
<dbReference type="Pfam" id="PF02518">
    <property type="entry name" value="HATPase_c"/>
    <property type="match status" value="1"/>
</dbReference>
<evidence type="ECO:0000313" key="17">
    <source>
        <dbReference type="Proteomes" id="UP000280444"/>
    </source>
</evidence>
<keyword evidence="10" id="KW-0902">Two-component regulatory system</keyword>
<gene>
    <name evidence="16" type="ORF">EII11_06540</name>
</gene>
<dbReference type="InterPro" id="IPR050428">
    <property type="entry name" value="TCS_sensor_his_kinase"/>
</dbReference>
<evidence type="ECO:0000256" key="9">
    <source>
        <dbReference type="ARBA" id="ARBA00022989"/>
    </source>
</evidence>
<dbReference type="PROSITE" id="PS50885">
    <property type="entry name" value="HAMP"/>
    <property type="match status" value="1"/>
</dbReference>
<accession>A0A3P1SDS4</accession>
<evidence type="ECO:0000313" key="16">
    <source>
        <dbReference type="EMBL" id="RRC95288.1"/>
    </source>
</evidence>
<dbReference type="InterPro" id="IPR005467">
    <property type="entry name" value="His_kinase_dom"/>
</dbReference>
<dbReference type="OrthoDB" id="9786919at2"/>
<dbReference type="CDD" id="cd00075">
    <property type="entry name" value="HATPase"/>
    <property type="match status" value="1"/>
</dbReference>
<evidence type="ECO:0000256" key="13">
    <source>
        <dbReference type="SAM" id="Phobius"/>
    </source>
</evidence>
<dbReference type="PANTHER" id="PTHR45436">
    <property type="entry name" value="SENSOR HISTIDINE KINASE YKOH"/>
    <property type="match status" value="1"/>
</dbReference>
<evidence type="ECO:0000256" key="1">
    <source>
        <dbReference type="ARBA" id="ARBA00000085"/>
    </source>
</evidence>
<keyword evidence="8 16" id="KW-0418">Kinase</keyword>
<keyword evidence="7 13" id="KW-0812">Transmembrane</keyword>
<keyword evidence="9 13" id="KW-1133">Transmembrane helix</keyword>
<evidence type="ECO:0000256" key="8">
    <source>
        <dbReference type="ARBA" id="ARBA00022777"/>
    </source>
</evidence>
<dbReference type="AlphaFoldDB" id="A0A3P1SDS4"/>
<comment type="caution">
    <text evidence="16">The sequence shown here is derived from an EMBL/GenBank/DDBJ whole genome shotgun (WGS) entry which is preliminary data.</text>
</comment>
<proteinExistence type="predicted"/>
<dbReference type="CDD" id="cd00082">
    <property type="entry name" value="HisKA"/>
    <property type="match status" value="1"/>
</dbReference>
<feature type="region of interest" description="Disordered" evidence="12">
    <location>
        <begin position="90"/>
        <end position="115"/>
    </location>
</feature>
<dbReference type="Gene3D" id="6.10.340.10">
    <property type="match status" value="1"/>
</dbReference>
<evidence type="ECO:0000256" key="10">
    <source>
        <dbReference type="ARBA" id="ARBA00023012"/>
    </source>
</evidence>
<comment type="catalytic activity">
    <reaction evidence="1">
        <text>ATP + protein L-histidine = ADP + protein N-phospho-L-histidine.</text>
        <dbReference type="EC" id="2.7.13.3"/>
    </reaction>
</comment>
<evidence type="ECO:0000256" key="7">
    <source>
        <dbReference type="ARBA" id="ARBA00022692"/>
    </source>
</evidence>
<dbReference type="InterPro" id="IPR036890">
    <property type="entry name" value="HATPase_C_sf"/>
</dbReference>
<evidence type="ECO:0000256" key="5">
    <source>
        <dbReference type="ARBA" id="ARBA00022553"/>
    </source>
</evidence>
<dbReference type="RefSeq" id="WP_124870417.1">
    <property type="nucleotide sequence ID" value="NZ_RQZF01000005.1"/>
</dbReference>
<name>A0A3P1SDS4_9ACTO</name>
<keyword evidence="5" id="KW-0597">Phosphoprotein</keyword>
<feature type="transmembrane region" description="Helical" evidence="13">
    <location>
        <begin position="29"/>
        <end position="48"/>
    </location>
</feature>
<dbReference type="SUPFAM" id="SSF55874">
    <property type="entry name" value="ATPase domain of HSP90 chaperone/DNA topoisomerase II/histidine kinase"/>
    <property type="match status" value="1"/>
</dbReference>
<evidence type="ECO:0000256" key="12">
    <source>
        <dbReference type="SAM" id="MobiDB-lite"/>
    </source>
</evidence>
<dbReference type="EC" id="2.7.13.3" evidence="4"/>
<evidence type="ECO:0000256" key="3">
    <source>
        <dbReference type="ARBA" id="ARBA00004236"/>
    </source>
</evidence>
<evidence type="ECO:0000259" key="14">
    <source>
        <dbReference type="PROSITE" id="PS50109"/>
    </source>
</evidence>
<dbReference type="GO" id="GO:0000155">
    <property type="term" value="F:phosphorelay sensor kinase activity"/>
    <property type="evidence" value="ECO:0007669"/>
    <property type="project" value="InterPro"/>
</dbReference>
<organism evidence="16 17">
    <name type="scientific">Schaalia canis</name>
    <dbReference type="NCBI Taxonomy" id="100469"/>
    <lineage>
        <taxon>Bacteria</taxon>
        <taxon>Bacillati</taxon>
        <taxon>Actinomycetota</taxon>
        <taxon>Actinomycetes</taxon>
        <taxon>Actinomycetales</taxon>
        <taxon>Actinomycetaceae</taxon>
        <taxon>Schaalia</taxon>
    </lineage>
</organism>
<sequence length="513" mass="55334">MTSVSQMADEADAASEKQPRSLASRAGTYMALVLVISLVSSVSIVLFMTRSWMVWQLDDALRLDVQRLVENYSDSTDFLSELAAPDDGLVGALSKEGPQRRFESGRDAPPEPERSEGNLYLVVDQEGSHAALVQRFRVFTPPEQDIQQLAALTAAPHPQDVELPTLGHFRVIVHEAEGARFISAKGSGDITRVMMGSAASALAILLLSLLLASISVRRWVKKELHPLGEVVSVARRVGGGVLVNNDDMRTRVDTRGLQRGSEVGDVGYALNTLLDNVEEAFAARDESDRKLRQFIADASHELRTPIASIRGYAQLMGQHAIDNDKALERIGAESARMSELIEDLLLLARLDAGRKVTREEVDLIPLAIDAISDAHAAEPGNDWQILVDAEAADQCTITGEESALRQVLANLLSNARVHTPVGTRVTCEVARVGDRVLIQVSDNGPGIPPELQAKVFDRFIRGDASRARLNQGSSGLGLSIVHAIVEAHEGTIRLTSTDAGTTVTVSFPAGGSL</sequence>
<dbReference type="PANTHER" id="PTHR45436:SF5">
    <property type="entry name" value="SENSOR HISTIDINE KINASE TRCS"/>
    <property type="match status" value="1"/>
</dbReference>